<dbReference type="AlphaFoldDB" id="A0AAU8PD52"/>
<name>A0AAU8PD52_EDWPI</name>
<dbReference type="KEGG" id="etr:ETAE_0590"/>
<gene>
    <name evidence="1" type="ordered locus">ETAE_0590</name>
</gene>
<evidence type="ECO:0000313" key="2">
    <source>
        <dbReference type="Proteomes" id="UP000002634"/>
    </source>
</evidence>
<dbReference type="EMBL" id="CP001135">
    <property type="protein sequence ID" value="ACY83437.1"/>
    <property type="molecule type" value="Genomic_DNA"/>
</dbReference>
<accession>A0AAU8PD52</accession>
<organism evidence="1 2">
    <name type="scientific">Edwardsiella piscicida</name>
    <dbReference type="NCBI Taxonomy" id="1263550"/>
    <lineage>
        <taxon>Bacteria</taxon>
        <taxon>Pseudomonadati</taxon>
        <taxon>Pseudomonadota</taxon>
        <taxon>Gammaproteobacteria</taxon>
        <taxon>Enterobacterales</taxon>
        <taxon>Hafniaceae</taxon>
        <taxon>Edwardsiella</taxon>
    </lineage>
</organism>
<keyword evidence="2" id="KW-1185">Reference proteome</keyword>
<evidence type="ECO:0000313" key="1">
    <source>
        <dbReference type="EMBL" id="ACY83437.1"/>
    </source>
</evidence>
<protein>
    <submittedName>
        <fullName evidence="1">Uncharacterized protein</fullName>
    </submittedName>
</protein>
<sequence length="38" mass="4018">MVAFQVNGCLSPEPEKIGNNAKIHRRWPSAAAAAPLTA</sequence>
<dbReference type="Proteomes" id="UP000002634">
    <property type="component" value="Chromosome"/>
</dbReference>
<proteinExistence type="predicted"/>
<reference evidence="1 2" key="1">
    <citation type="journal article" date="2009" name="PLoS ONE">
        <title>Genome sequence of the versatile fish pathogen Edwardsiella tarda provides insights into its adaptation to broad host ranges and intracellular niches.</title>
        <authorList>
            <person name="Wang Q."/>
            <person name="Yang M."/>
            <person name="Xiao J."/>
            <person name="Wu H."/>
            <person name="Wang X."/>
            <person name="Lv Y."/>
            <person name="Xu L."/>
            <person name="Zheng H."/>
            <person name="Wang S."/>
            <person name="Zhao G."/>
            <person name="Liu Q."/>
            <person name="Zhang Y."/>
        </authorList>
    </citation>
    <scope>NUCLEOTIDE SEQUENCE [LARGE SCALE GENOMIC DNA]</scope>
    <source>
        <strain evidence="2">EIB202 / CCTCC M208068</strain>
    </source>
</reference>